<reference evidence="2 3" key="1">
    <citation type="submission" date="2017-09" db="EMBL/GenBank/DDBJ databases">
        <title>Depth-based differentiation of microbial function through sediment-hosted aquifers and enrichment of novel symbionts in the deep terrestrial subsurface.</title>
        <authorList>
            <person name="Probst A.J."/>
            <person name="Ladd B."/>
            <person name="Jarett J.K."/>
            <person name="Geller-Mcgrath D.E."/>
            <person name="Sieber C.M."/>
            <person name="Emerson J.B."/>
            <person name="Anantharaman K."/>
            <person name="Thomas B.C."/>
            <person name="Malmstrom R."/>
            <person name="Stieglmeier M."/>
            <person name="Klingl A."/>
            <person name="Woyke T."/>
            <person name="Ryan C.M."/>
            <person name="Banfield J.F."/>
        </authorList>
    </citation>
    <scope>NUCLEOTIDE SEQUENCE [LARGE SCALE GENOMIC DNA]</scope>
    <source>
        <strain evidence="2">CG22_combo_CG10-13_8_21_14_all_32_8</strain>
    </source>
</reference>
<keyword evidence="1" id="KW-1133">Transmembrane helix</keyword>
<organism evidence="2 3">
    <name type="scientific">Candidatus Nomurabacteria bacterium CG22_combo_CG10-13_8_21_14_all_32_8</name>
    <dbReference type="NCBI Taxonomy" id="1974732"/>
    <lineage>
        <taxon>Bacteria</taxon>
        <taxon>Candidatus Nomuraibacteriota</taxon>
    </lineage>
</organism>
<evidence type="ECO:0000313" key="2">
    <source>
        <dbReference type="EMBL" id="PIP69036.1"/>
    </source>
</evidence>
<dbReference type="Proteomes" id="UP000229176">
    <property type="component" value="Unassembled WGS sequence"/>
</dbReference>
<dbReference type="AlphaFoldDB" id="A0A2H0CGJ8"/>
<feature type="transmembrane region" description="Helical" evidence="1">
    <location>
        <begin position="21"/>
        <end position="44"/>
    </location>
</feature>
<comment type="caution">
    <text evidence="2">The sequence shown here is derived from an EMBL/GenBank/DDBJ whole genome shotgun (WGS) entry which is preliminary data.</text>
</comment>
<sequence>MRIFYTTKKVNKAFCFKSQRNSGYALLETIFYILLFAILSIAVINSMITMTKAFSETTIQAELMQGGSTLERISREIRGAYGINSITSNSLKLNTKDAEGVNKTIEFSLLDSNIRLLENDIFIGNLNTSNIIVNNIVFTQINTTKSAAIKIVLTVKSNHDLQDRSEDFYDTVVLRGDY</sequence>
<name>A0A2H0CGJ8_9BACT</name>
<protein>
    <recommendedName>
        <fullName evidence="4">Type II secretion system protein</fullName>
    </recommendedName>
</protein>
<evidence type="ECO:0000313" key="3">
    <source>
        <dbReference type="Proteomes" id="UP000229176"/>
    </source>
</evidence>
<evidence type="ECO:0008006" key="4">
    <source>
        <dbReference type="Google" id="ProtNLM"/>
    </source>
</evidence>
<keyword evidence="1" id="KW-0812">Transmembrane</keyword>
<dbReference type="EMBL" id="PCTI01000021">
    <property type="protein sequence ID" value="PIP69036.1"/>
    <property type="molecule type" value="Genomic_DNA"/>
</dbReference>
<evidence type="ECO:0000256" key="1">
    <source>
        <dbReference type="SAM" id="Phobius"/>
    </source>
</evidence>
<gene>
    <name evidence="2" type="ORF">COW91_01560</name>
</gene>
<keyword evidence="1" id="KW-0472">Membrane</keyword>
<proteinExistence type="predicted"/>
<accession>A0A2H0CGJ8</accession>